<dbReference type="InterPro" id="IPR051396">
    <property type="entry name" value="Bact_Antivir_Def_Nuclease"/>
</dbReference>
<dbReference type="InterPro" id="IPR027417">
    <property type="entry name" value="P-loop_NTPase"/>
</dbReference>
<dbReference type="Gene3D" id="3.40.50.300">
    <property type="entry name" value="P-loop containing nucleotide triphosphate hydrolases"/>
    <property type="match status" value="2"/>
</dbReference>
<gene>
    <name evidence="2" type="ORF">EQG79_20290</name>
</gene>
<evidence type="ECO:0000259" key="1">
    <source>
        <dbReference type="Pfam" id="PF13304"/>
    </source>
</evidence>
<keyword evidence="3" id="KW-1185">Reference proteome</keyword>
<dbReference type="GO" id="GO:0016887">
    <property type="term" value="F:ATP hydrolysis activity"/>
    <property type="evidence" value="ECO:0007669"/>
    <property type="project" value="InterPro"/>
</dbReference>
<comment type="caution">
    <text evidence="2">The sequence shown here is derived from an EMBL/GenBank/DDBJ whole genome shotgun (WGS) entry which is preliminary data.</text>
</comment>
<dbReference type="InterPro" id="IPR003959">
    <property type="entry name" value="ATPase_AAA_core"/>
</dbReference>
<dbReference type="PANTHER" id="PTHR43581:SF4">
    <property type="entry name" value="ATP_GTP PHOSPHATASE"/>
    <property type="match status" value="1"/>
</dbReference>
<proteinExistence type="predicted"/>
<accession>A0A4Q2UMD2</accession>
<dbReference type="AlphaFoldDB" id="A0A4Q2UMD2"/>
<reference evidence="2 3" key="1">
    <citation type="submission" date="2019-01" db="EMBL/GenBank/DDBJ databases">
        <title>Spirosoma flava sp. nov., a propanil-degrading bacterium isolated from herbicide-contaminated soil.</title>
        <authorList>
            <person name="Zhang L."/>
            <person name="Jiang J.-D."/>
        </authorList>
    </citation>
    <scope>NUCLEOTIDE SEQUENCE [LARGE SCALE GENOMIC DNA]</scope>
    <source>
        <strain evidence="2 3">TY50</strain>
    </source>
</reference>
<dbReference type="CDD" id="cd00267">
    <property type="entry name" value="ABC_ATPase"/>
    <property type="match status" value="1"/>
</dbReference>
<dbReference type="PANTHER" id="PTHR43581">
    <property type="entry name" value="ATP/GTP PHOSPHATASE"/>
    <property type="match status" value="1"/>
</dbReference>
<sequence>MLRSLDIRNYRNLRHLTIGKLGRVNLLVGKNNTGKTSVLEAIYVWANYGRFQTIYEILETRDGTFESTSEDPQLRAQALLASLFTNRVSRTKEDSAQITTDRNGIKSQLTLSLRLMEPAPSEVEITPTRKLLFFEVDSDADHNIIQPYHILDAKTRSDFSFLQPRDIKTQFIRSNEINTVNVGHLYDEIATTDWEEEVIYALRIIDPRVSKLNFRTDIVSNKRYPIVRLEDSNQQLPLRSMGDGINRILAIILAMVNCENGYLLIDEFENGLHYSVQEKLWEVIFSLAERLNIQVFATTHSLDCVDAFSAVLNAGSLPPDSGTMIRLENYEDNIVATVYDADDIQATTRVQVDPR</sequence>
<evidence type="ECO:0000313" key="2">
    <source>
        <dbReference type="EMBL" id="RYC68685.1"/>
    </source>
</evidence>
<dbReference type="Pfam" id="PF13304">
    <property type="entry name" value="AAA_21"/>
    <property type="match status" value="1"/>
</dbReference>
<dbReference type="EMBL" id="SBLB01000005">
    <property type="protein sequence ID" value="RYC68685.1"/>
    <property type="molecule type" value="Genomic_DNA"/>
</dbReference>
<dbReference type="SUPFAM" id="SSF52540">
    <property type="entry name" value="P-loop containing nucleoside triphosphate hydrolases"/>
    <property type="match status" value="1"/>
</dbReference>
<dbReference type="RefSeq" id="WP_077919327.1">
    <property type="nucleotide sequence ID" value="NZ_SBLB01000005.1"/>
</dbReference>
<organism evidence="2 3">
    <name type="scientific">Spirosoma sordidisoli</name>
    <dbReference type="NCBI Taxonomy" id="2502893"/>
    <lineage>
        <taxon>Bacteria</taxon>
        <taxon>Pseudomonadati</taxon>
        <taxon>Bacteroidota</taxon>
        <taxon>Cytophagia</taxon>
        <taxon>Cytophagales</taxon>
        <taxon>Cytophagaceae</taxon>
        <taxon>Spirosoma</taxon>
    </lineage>
</organism>
<protein>
    <recommendedName>
        <fullName evidence="1">ATPase AAA-type core domain-containing protein</fullName>
    </recommendedName>
</protein>
<feature type="domain" description="ATPase AAA-type core" evidence="1">
    <location>
        <begin position="24"/>
        <end position="302"/>
    </location>
</feature>
<evidence type="ECO:0000313" key="3">
    <source>
        <dbReference type="Proteomes" id="UP000290407"/>
    </source>
</evidence>
<dbReference type="GO" id="GO:0005524">
    <property type="term" value="F:ATP binding"/>
    <property type="evidence" value="ECO:0007669"/>
    <property type="project" value="InterPro"/>
</dbReference>
<name>A0A4Q2UMD2_9BACT</name>
<dbReference type="Proteomes" id="UP000290407">
    <property type="component" value="Unassembled WGS sequence"/>
</dbReference>